<dbReference type="EC" id="7.6.2.9" evidence="5"/>
<dbReference type="InterPro" id="IPR027417">
    <property type="entry name" value="P-loop_NTPase"/>
</dbReference>
<dbReference type="GO" id="GO:0015418">
    <property type="term" value="F:ABC-type quaternary ammonium compound transporting activity"/>
    <property type="evidence" value="ECO:0007669"/>
    <property type="project" value="UniProtKB-EC"/>
</dbReference>
<evidence type="ECO:0000313" key="7">
    <source>
        <dbReference type="EMBL" id="SFN62611.1"/>
    </source>
</evidence>
<evidence type="ECO:0000259" key="6">
    <source>
        <dbReference type="PROSITE" id="PS50893"/>
    </source>
</evidence>
<protein>
    <recommendedName>
        <fullName evidence="5">ABC-type quaternary amine transporter</fullName>
        <ecNumber evidence="5">7.6.2.9</ecNumber>
    </recommendedName>
</protein>
<sequence>MIKLQNVVKNYEGYEAVKGISLEVKEGELYVLLGPSGCGKSTTLRLINKMIDRTSGEIFVEGEPVDAFKVESLRKKMGYVIQSTGLFPHMSVEENIATVPRLLKWKEEDIRKRGEEMLRLVGLSPEVYGKKLPKELSGGEAQRVGVARALAADPHILLMDEPFGAVDPISRVRLQKEFREIQKKLGKTVIFVTHDVEEALLLADRLCLMKEGNIVQEGTPEEVILRPKDPFVEDFFGKEGTLSLLTRFKAMDFREEKPLPGEPLPEETTLKEALSTMMLLGVGRLPIGGGSITLAAIMEVIRRWSHEEE</sequence>
<keyword evidence="3" id="KW-0547">Nucleotide-binding</keyword>
<dbReference type="SMART" id="SM00382">
    <property type="entry name" value="AAA"/>
    <property type="match status" value="1"/>
</dbReference>
<organism evidence="7 8">
    <name type="scientific">Proteiniclasticum ruminis</name>
    <dbReference type="NCBI Taxonomy" id="398199"/>
    <lineage>
        <taxon>Bacteria</taxon>
        <taxon>Bacillati</taxon>
        <taxon>Bacillota</taxon>
        <taxon>Clostridia</taxon>
        <taxon>Eubacteriales</taxon>
        <taxon>Clostridiaceae</taxon>
        <taxon>Proteiniclasticum</taxon>
    </lineage>
</organism>
<evidence type="ECO:0000256" key="2">
    <source>
        <dbReference type="ARBA" id="ARBA00022448"/>
    </source>
</evidence>
<evidence type="ECO:0000256" key="5">
    <source>
        <dbReference type="ARBA" id="ARBA00066388"/>
    </source>
</evidence>
<dbReference type="RefSeq" id="WP_074911619.1">
    <property type="nucleotide sequence ID" value="NZ_FOVK01000003.1"/>
</dbReference>
<dbReference type="FunFam" id="3.40.50.300:FF:000425">
    <property type="entry name" value="Probable ABC transporter, ATP-binding subunit"/>
    <property type="match status" value="1"/>
</dbReference>
<dbReference type="Pfam" id="PF00005">
    <property type="entry name" value="ABC_tran"/>
    <property type="match status" value="1"/>
</dbReference>
<keyword evidence="8" id="KW-1185">Reference proteome</keyword>
<dbReference type="PANTHER" id="PTHR43117">
    <property type="entry name" value="OSMOPROTECTANT IMPORT ATP-BINDING PROTEIN OSMV"/>
    <property type="match status" value="1"/>
</dbReference>
<dbReference type="GO" id="GO:0016887">
    <property type="term" value="F:ATP hydrolysis activity"/>
    <property type="evidence" value="ECO:0007669"/>
    <property type="project" value="InterPro"/>
</dbReference>
<gene>
    <name evidence="7" type="ORF">SAMN04488695_10356</name>
</gene>
<dbReference type="Proteomes" id="UP000181899">
    <property type="component" value="Unassembled WGS sequence"/>
</dbReference>
<proteinExistence type="inferred from homology"/>
<feature type="domain" description="ABC transporter" evidence="6">
    <location>
        <begin position="2"/>
        <end position="236"/>
    </location>
</feature>
<comment type="similarity">
    <text evidence="1">Belongs to the ABC transporter superfamily.</text>
</comment>
<dbReference type="Gene3D" id="3.40.50.300">
    <property type="entry name" value="P-loop containing nucleotide triphosphate hydrolases"/>
    <property type="match status" value="1"/>
</dbReference>
<evidence type="ECO:0000256" key="1">
    <source>
        <dbReference type="ARBA" id="ARBA00005417"/>
    </source>
</evidence>
<keyword evidence="4 7" id="KW-0067">ATP-binding</keyword>
<reference evidence="7 8" key="1">
    <citation type="submission" date="2016-10" db="EMBL/GenBank/DDBJ databases">
        <authorList>
            <person name="de Groot N.N."/>
        </authorList>
    </citation>
    <scope>NUCLEOTIDE SEQUENCE [LARGE SCALE GENOMIC DNA]</scope>
    <source>
        <strain evidence="7 8">ML2</strain>
    </source>
</reference>
<evidence type="ECO:0000256" key="4">
    <source>
        <dbReference type="ARBA" id="ARBA00022840"/>
    </source>
</evidence>
<evidence type="ECO:0000256" key="3">
    <source>
        <dbReference type="ARBA" id="ARBA00022741"/>
    </source>
</evidence>
<dbReference type="EMBL" id="FOVK01000003">
    <property type="protein sequence ID" value="SFN62611.1"/>
    <property type="molecule type" value="Genomic_DNA"/>
</dbReference>
<dbReference type="InterPro" id="IPR003439">
    <property type="entry name" value="ABC_transporter-like_ATP-bd"/>
</dbReference>
<dbReference type="AlphaFoldDB" id="A0A1I5AJE9"/>
<evidence type="ECO:0000313" key="8">
    <source>
        <dbReference type="Proteomes" id="UP000181899"/>
    </source>
</evidence>
<dbReference type="OrthoDB" id="9802264at2"/>
<dbReference type="PANTHER" id="PTHR43117:SF4">
    <property type="entry name" value="OSMOPROTECTANT IMPORT ATP-BINDING PROTEIN OSMV"/>
    <property type="match status" value="1"/>
</dbReference>
<dbReference type="InterPro" id="IPR003593">
    <property type="entry name" value="AAA+_ATPase"/>
</dbReference>
<dbReference type="eggNOG" id="COG1125">
    <property type="taxonomic scope" value="Bacteria"/>
</dbReference>
<name>A0A1I5AJE9_9CLOT</name>
<dbReference type="STRING" id="398199.SAMN05421804_103203"/>
<dbReference type="InterPro" id="IPR017871">
    <property type="entry name" value="ABC_transporter-like_CS"/>
</dbReference>
<dbReference type="PROSITE" id="PS50893">
    <property type="entry name" value="ABC_TRANSPORTER_2"/>
    <property type="match status" value="1"/>
</dbReference>
<dbReference type="PROSITE" id="PS00211">
    <property type="entry name" value="ABC_TRANSPORTER_1"/>
    <property type="match status" value="1"/>
</dbReference>
<keyword evidence="2" id="KW-0813">Transport</keyword>
<dbReference type="SUPFAM" id="SSF52540">
    <property type="entry name" value="P-loop containing nucleoside triphosphate hydrolases"/>
    <property type="match status" value="1"/>
</dbReference>
<dbReference type="GO" id="GO:0005524">
    <property type="term" value="F:ATP binding"/>
    <property type="evidence" value="ECO:0007669"/>
    <property type="project" value="UniProtKB-KW"/>
</dbReference>
<accession>A0A1I5AJE9</accession>